<keyword evidence="1" id="KW-0677">Repeat</keyword>
<sequence length="366" mass="40323">MALLLEKRGDDFKITEEVVKAAAGNAENGKEVMALLLEKRGDDIKITEEVVKAAAGNWRNGKEVMALLLEKRGDDFKITEEVVKAAAGNPRNGKEVMALLLEKRGDDFKITEEVVKAAAGNWRNGKEVMALLLEKRGGDIEITEEVVKAAAGNPRNGKEVMALLLEKRGDDFKITEEVVKAAAGNEDCGEKIMAFLLRQRLSSVRASLKDEVYLTASACGQLGVINLLSCHFSHYPINEEWVTTAKVYMAAKNGDVRSIRNLLDKGIYPDIANVRGVTPLWISAAKGNTAVVDILIKTRKVNINSRSVSGRSPIFWPSARGFDRIVAMLMDAGARADFVDEEGQTAISMARKHGHRYILLYPTWQR</sequence>
<evidence type="ECO:0000313" key="3">
    <source>
        <dbReference type="EMBL" id="KAK4189407.1"/>
    </source>
</evidence>
<organism evidence="3 4">
    <name type="scientific">Podospora australis</name>
    <dbReference type="NCBI Taxonomy" id="1536484"/>
    <lineage>
        <taxon>Eukaryota</taxon>
        <taxon>Fungi</taxon>
        <taxon>Dikarya</taxon>
        <taxon>Ascomycota</taxon>
        <taxon>Pezizomycotina</taxon>
        <taxon>Sordariomycetes</taxon>
        <taxon>Sordariomycetidae</taxon>
        <taxon>Sordariales</taxon>
        <taxon>Podosporaceae</taxon>
        <taxon>Podospora</taxon>
    </lineage>
</organism>
<dbReference type="SMART" id="SM00248">
    <property type="entry name" value="ANK"/>
    <property type="match status" value="3"/>
</dbReference>
<evidence type="ECO:0000313" key="4">
    <source>
        <dbReference type="Proteomes" id="UP001302126"/>
    </source>
</evidence>
<comment type="caution">
    <text evidence="3">The sequence shown here is derived from an EMBL/GenBank/DDBJ whole genome shotgun (WGS) entry which is preliminary data.</text>
</comment>
<proteinExistence type="predicted"/>
<protein>
    <submittedName>
        <fullName evidence="3">Ankyrin repeat-containing domain protein</fullName>
    </submittedName>
</protein>
<dbReference type="Pfam" id="PF12796">
    <property type="entry name" value="Ank_2"/>
    <property type="match status" value="1"/>
</dbReference>
<evidence type="ECO:0000256" key="2">
    <source>
        <dbReference type="ARBA" id="ARBA00023043"/>
    </source>
</evidence>
<dbReference type="InterPro" id="IPR002110">
    <property type="entry name" value="Ankyrin_rpt"/>
</dbReference>
<dbReference type="EMBL" id="MU864375">
    <property type="protein sequence ID" value="KAK4189407.1"/>
    <property type="molecule type" value="Genomic_DNA"/>
</dbReference>
<dbReference type="Pfam" id="PF23397">
    <property type="entry name" value="DUF7104"/>
    <property type="match status" value="6"/>
</dbReference>
<dbReference type="SUPFAM" id="SSF48403">
    <property type="entry name" value="Ankyrin repeat"/>
    <property type="match status" value="1"/>
</dbReference>
<dbReference type="InterPro" id="IPR055530">
    <property type="entry name" value="DUF7104"/>
</dbReference>
<dbReference type="Gene3D" id="1.25.40.20">
    <property type="entry name" value="Ankyrin repeat-containing domain"/>
    <property type="match status" value="1"/>
</dbReference>
<dbReference type="AlphaFoldDB" id="A0AAN6WZM9"/>
<dbReference type="Gene3D" id="1.20.5.340">
    <property type="match status" value="3"/>
</dbReference>
<name>A0AAN6WZM9_9PEZI</name>
<dbReference type="Proteomes" id="UP001302126">
    <property type="component" value="Unassembled WGS sequence"/>
</dbReference>
<evidence type="ECO:0000256" key="1">
    <source>
        <dbReference type="ARBA" id="ARBA00022737"/>
    </source>
</evidence>
<reference evidence="3" key="1">
    <citation type="journal article" date="2023" name="Mol. Phylogenet. Evol.">
        <title>Genome-scale phylogeny and comparative genomics of the fungal order Sordariales.</title>
        <authorList>
            <person name="Hensen N."/>
            <person name="Bonometti L."/>
            <person name="Westerberg I."/>
            <person name="Brannstrom I.O."/>
            <person name="Guillou S."/>
            <person name="Cros-Aarteil S."/>
            <person name="Calhoun S."/>
            <person name="Haridas S."/>
            <person name="Kuo A."/>
            <person name="Mondo S."/>
            <person name="Pangilinan J."/>
            <person name="Riley R."/>
            <person name="LaButti K."/>
            <person name="Andreopoulos B."/>
            <person name="Lipzen A."/>
            <person name="Chen C."/>
            <person name="Yan M."/>
            <person name="Daum C."/>
            <person name="Ng V."/>
            <person name="Clum A."/>
            <person name="Steindorff A."/>
            <person name="Ohm R.A."/>
            <person name="Martin F."/>
            <person name="Silar P."/>
            <person name="Natvig D.O."/>
            <person name="Lalanne C."/>
            <person name="Gautier V."/>
            <person name="Ament-Velasquez S.L."/>
            <person name="Kruys A."/>
            <person name="Hutchinson M.I."/>
            <person name="Powell A.J."/>
            <person name="Barry K."/>
            <person name="Miller A.N."/>
            <person name="Grigoriev I.V."/>
            <person name="Debuchy R."/>
            <person name="Gladieux P."/>
            <person name="Hiltunen Thoren M."/>
            <person name="Johannesson H."/>
        </authorList>
    </citation>
    <scope>NUCLEOTIDE SEQUENCE</scope>
    <source>
        <strain evidence="3">PSN309</strain>
    </source>
</reference>
<reference evidence="3" key="2">
    <citation type="submission" date="2023-05" db="EMBL/GenBank/DDBJ databases">
        <authorList>
            <consortium name="Lawrence Berkeley National Laboratory"/>
            <person name="Steindorff A."/>
            <person name="Hensen N."/>
            <person name="Bonometti L."/>
            <person name="Westerberg I."/>
            <person name="Brannstrom I.O."/>
            <person name="Guillou S."/>
            <person name="Cros-Aarteil S."/>
            <person name="Calhoun S."/>
            <person name="Haridas S."/>
            <person name="Kuo A."/>
            <person name="Mondo S."/>
            <person name="Pangilinan J."/>
            <person name="Riley R."/>
            <person name="Labutti K."/>
            <person name="Andreopoulos B."/>
            <person name="Lipzen A."/>
            <person name="Chen C."/>
            <person name="Yanf M."/>
            <person name="Daum C."/>
            <person name="Ng V."/>
            <person name="Clum A."/>
            <person name="Ohm R."/>
            <person name="Martin F."/>
            <person name="Silar P."/>
            <person name="Natvig D."/>
            <person name="Lalanne C."/>
            <person name="Gautier V."/>
            <person name="Ament-Velasquez S.L."/>
            <person name="Kruys A."/>
            <person name="Hutchinson M.I."/>
            <person name="Powell A.J."/>
            <person name="Barry K."/>
            <person name="Miller A.N."/>
            <person name="Grigoriev I.V."/>
            <person name="Debuchy R."/>
            <person name="Gladieux P."/>
            <person name="Thoren M.H."/>
            <person name="Johannesson H."/>
        </authorList>
    </citation>
    <scope>NUCLEOTIDE SEQUENCE</scope>
    <source>
        <strain evidence="3">PSN309</strain>
    </source>
</reference>
<dbReference type="InterPro" id="IPR036770">
    <property type="entry name" value="Ankyrin_rpt-contain_sf"/>
</dbReference>
<accession>A0AAN6WZM9</accession>
<dbReference type="PANTHER" id="PTHR24198">
    <property type="entry name" value="ANKYRIN REPEAT AND PROTEIN KINASE DOMAIN-CONTAINING PROTEIN"/>
    <property type="match status" value="1"/>
</dbReference>
<dbReference type="PANTHER" id="PTHR24198:SF165">
    <property type="entry name" value="ANKYRIN REPEAT-CONTAINING PROTEIN-RELATED"/>
    <property type="match status" value="1"/>
</dbReference>
<keyword evidence="4" id="KW-1185">Reference proteome</keyword>
<gene>
    <name evidence="3" type="ORF">QBC35DRAFT_514004</name>
</gene>
<keyword evidence="2" id="KW-0040">ANK repeat</keyword>